<sequence length="560" mass="61821">MIIAIEKQKAILTAATNLNFWGKRLRAKKLEICDELSKEHYGTAKHSSEICDWLDSNKPVKPAAEKRAQRVAVEDSRPVAAGQLNSSVESWKVIPGKRFLLTSIQNNTFPHANFWKTLQEAAKYLGATLLVSKYAYNKKGFQNGQGNDDLKYDDAFSDFICNENVFLGSRETGFAFMAEINILPTADFPLSGFGETATAYGLKGLAIGHAKITAESVPAMKGDIVRRMYSTGTATLKNYIQQKAGQKAEALHNYGALLVEIDDNGNFFARQLETMDESGMFYDLNHKFTVNGGEEVTGHVAALQYGDIHAEKLDHAVAAASWEYNPSGTALVDILRPRYQIVHDVHDFTSRNHHNRASGVFLAKQYAAGRDKVIDDLIDTGRVLEQMEREFSQTVIVESNHDLALSRWLDDSKANIQQDPANGHLYYRLNAAIYEAIENKDDTFNVLDYALRNVAGCDFAAIFLTTDESMKIAGIECGSHGHNGINGARGNPKGFRKLGKMNTGHTHTPSIYGGVYTAGVAGSLDMGYNIGASSWSQTHLITYENGQRTLIDFKDGAFFA</sequence>
<evidence type="ECO:0000313" key="2">
    <source>
        <dbReference type="Proteomes" id="UP000241037"/>
    </source>
</evidence>
<accession>A0A2H4PGS3</accession>
<keyword evidence="2" id="KW-1185">Reference proteome</keyword>
<dbReference type="OrthoDB" id="10264at10239"/>
<evidence type="ECO:0000313" key="1">
    <source>
        <dbReference type="EMBL" id="ATW61840.1"/>
    </source>
</evidence>
<gene>
    <name evidence="1" type="ORF">CPT_Sugarland_003</name>
</gene>
<reference evidence="1 2" key="1">
    <citation type="journal article" date="2018" name="Microbiol. Resour. Announc.">
        <title>Complete Genome Sequence of Klebsiella pneumoniae Siphophage Sugarland.</title>
        <authorList>
            <person name="Erickson S.G."/>
            <person name="Lessor L."/>
            <person name="O'Leary C.J."/>
            <person name="Gill J.J."/>
            <person name="Liu M."/>
        </authorList>
    </citation>
    <scope>NUCLEOTIDE SEQUENCE [LARGE SCALE GENOMIC DNA]</scope>
</reference>
<dbReference type="EMBL" id="MG459987">
    <property type="protein sequence ID" value="ATW61840.1"/>
    <property type="molecule type" value="Genomic_DNA"/>
</dbReference>
<protein>
    <submittedName>
        <fullName evidence="1">A1 protein</fullName>
    </submittedName>
</protein>
<name>A0A2H4PGS3_9CAUD</name>
<organism evidence="1 2">
    <name type="scientific">Klebsiella phage Sugarland</name>
    <dbReference type="NCBI Taxonomy" id="2053603"/>
    <lineage>
        <taxon>Viruses</taxon>
        <taxon>Duplodnaviria</taxon>
        <taxon>Heunggongvirae</taxon>
        <taxon>Uroviricota</taxon>
        <taxon>Caudoviricetes</taxon>
        <taxon>Demerecviridae</taxon>
        <taxon>Sugarlandvirus</taxon>
        <taxon>Sugarlandvirus sugarland</taxon>
    </lineage>
</organism>
<proteinExistence type="predicted"/>
<dbReference type="Proteomes" id="UP000241037">
    <property type="component" value="Segment"/>
</dbReference>